<keyword evidence="6 8" id="KW-1133">Transmembrane helix</keyword>
<name>F2JQC3_CELLD</name>
<evidence type="ECO:0000256" key="3">
    <source>
        <dbReference type="ARBA" id="ARBA00022448"/>
    </source>
</evidence>
<sequence>MKIEKNNRYFTIAAYAVGACLVTVIGILAVLHFKEVWAAICKVFGLIYWLLKPLILGFVIAYLLDPIVEFYENRCHKIKGKELFHSKKDQAESDLNHPKRWHMRTVPTLFTFLTVIMVLGLFILIIVMNIEAIAGNFSLLGIKESINRYLAYFENMLEGVNRFTNEMGILRGQEGIVQKVYSAINDFVLRLSNQFLNSLTTIGLNTMNLLLAFVIAFYLLQDKQRCIAVVKKASYTLLKPKIYRHTMVLCHDIDYVFSGYIRGQIIDAMIVAVLTSLALTVIQLDFAIIIGVIAGIFNLIPYFGPIVGFILAIIIGILDPNPMKAVYGAIAILIIQQIDGWIIVPKVVGECVKLHPVIVLLAILIGGNLFGLMGMLIGVPVAAFIRLVLLRYVTELFPDGEEVLEEEIASQAKEEIKEK</sequence>
<feature type="transmembrane region" description="Helical" evidence="8">
    <location>
        <begin position="195"/>
        <end position="220"/>
    </location>
</feature>
<evidence type="ECO:0000313" key="9">
    <source>
        <dbReference type="EMBL" id="ADZ83785.1"/>
    </source>
</evidence>
<dbReference type="eggNOG" id="COG0628">
    <property type="taxonomic scope" value="Bacteria"/>
</dbReference>
<dbReference type="Pfam" id="PF01594">
    <property type="entry name" value="AI-2E_transport"/>
    <property type="match status" value="1"/>
</dbReference>
<feature type="transmembrane region" description="Helical" evidence="8">
    <location>
        <begin position="109"/>
        <end position="130"/>
    </location>
</feature>
<feature type="transmembrane region" description="Helical" evidence="8">
    <location>
        <begin position="12"/>
        <end position="31"/>
    </location>
</feature>
<feature type="transmembrane region" description="Helical" evidence="8">
    <location>
        <begin position="356"/>
        <end position="389"/>
    </location>
</feature>
<dbReference type="AlphaFoldDB" id="F2JQC3"/>
<keyword evidence="7 8" id="KW-0472">Membrane</keyword>
<feature type="transmembrane region" description="Helical" evidence="8">
    <location>
        <begin position="37"/>
        <end position="64"/>
    </location>
</feature>
<evidence type="ECO:0008006" key="11">
    <source>
        <dbReference type="Google" id="ProtNLM"/>
    </source>
</evidence>
<dbReference type="STRING" id="642492.Clole_2071"/>
<dbReference type="PANTHER" id="PTHR21716:SF53">
    <property type="entry name" value="PERMEASE PERM-RELATED"/>
    <property type="match status" value="1"/>
</dbReference>
<dbReference type="GO" id="GO:0005886">
    <property type="term" value="C:plasma membrane"/>
    <property type="evidence" value="ECO:0007669"/>
    <property type="project" value="UniProtKB-SubCell"/>
</dbReference>
<accession>F2JQC3</accession>
<reference evidence="9 10" key="1">
    <citation type="journal article" date="2011" name="J. Bacteriol.">
        <title>Complete genome sequence of the cellulose-degrading bacterium Cellulosilyticum lentocellum.</title>
        <authorList>
            <consortium name="US DOE Joint Genome Institute"/>
            <person name="Miller D.A."/>
            <person name="Suen G."/>
            <person name="Bruce D."/>
            <person name="Copeland A."/>
            <person name="Cheng J.F."/>
            <person name="Detter C."/>
            <person name="Goodwin L.A."/>
            <person name="Han C.S."/>
            <person name="Hauser L.J."/>
            <person name="Land M.L."/>
            <person name="Lapidus A."/>
            <person name="Lucas S."/>
            <person name="Meincke L."/>
            <person name="Pitluck S."/>
            <person name="Tapia R."/>
            <person name="Teshima H."/>
            <person name="Woyke T."/>
            <person name="Fox B.G."/>
            <person name="Angert E.R."/>
            <person name="Currie C.R."/>
        </authorList>
    </citation>
    <scope>NUCLEOTIDE SEQUENCE [LARGE SCALE GENOMIC DNA]</scope>
    <source>
        <strain evidence="10">ATCC 49066 / DSM 5427 / NCIMB 11756 / RHM5</strain>
    </source>
</reference>
<evidence type="ECO:0000256" key="7">
    <source>
        <dbReference type="ARBA" id="ARBA00023136"/>
    </source>
</evidence>
<evidence type="ECO:0000256" key="4">
    <source>
        <dbReference type="ARBA" id="ARBA00022475"/>
    </source>
</evidence>
<keyword evidence="4" id="KW-1003">Cell membrane</keyword>
<dbReference type="Proteomes" id="UP000008467">
    <property type="component" value="Chromosome"/>
</dbReference>
<evidence type="ECO:0000256" key="1">
    <source>
        <dbReference type="ARBA" id="ARBA00004651"/>
    </source>
</evidence>
<organism evidence="9 10">
    <name type="scientific">Cellulosilyticum lentocellum (strain ATCC 49066 / DSM 5427 / NCIMB 11756 / RHM5)</name>
    <name type="common">Clostridium lentocellum</name>
    <dbReference type="NCBI Taxonomy" id="642492"/>
    <lineage>
        <taxon>Bacteria</taxon>
        <taxon>Bacillati</taxon>
        <taxon>Bacillota</taxon>
        <taxon>Clostridia</taxon>
        <taxon>Lachnospirales</taxon>
        <taxon>Cellulosilyticaceae</taxon>
        <taxon>Cellulosilyticum</taxon>
    </lineage>
</organism>
<gene>
    <name evidence="9" type="ordered locus">Clole_2071</name>
</gene>
<feature type="transmembrane region" description="Helical" evidence="8">
    <location>
        <begin position="268"/>
        <end position="293"/>
    </location>
</feature>
<feature type="transmembrane region" description="Helical" evidence="8">
    <location>
        <begin position="325"/>
        <end position="344"/>
    </location>
</feature>
<feature type="transmembrane region" description="Helical" evidence="8">
    <location>
        <begin position="299"/>
        <end position="318"/>
    </location>
</feature>
<dbReference type="EMBL" id="CP002582">
    <property type="protein sequence ID" value="ADZ83785.1"/>
    <property type="molecule type" value="Genomic_DNA"/>
</dbReference>
<dbReference type="PANTHER" id="PTHR21716">
    <property type="entry name" value="TRANSMEMBRANE PROTEIN"/>
    <property type="match status" value="1"/>
</dbReference>
<evidence type="ECO:0000313" key="10">
    <source>
        <dbReference type="Proteomes" id="UP000008467"/>
    </source>
</evidence>
<protein>
    <recommendedName>
        <fullName evidence="11">AI-2E family transporter</fullName>
    </recommendedName>
</protein>
<proteinExistence type="inferred from homology"/>
<evidence type="ECO:0000256" key="8">
    <source>
        <dbReference type="SAM" id="Phobius"/>
    </source>
</evidence>
<comment type="subcellular location">
    <subcellularLocation>
        <location evidence="1">Cell membrane</location>
        <topology evidence="1">Multi-pass membrane protein</topology>
    </subcellularLocation>
</comment>
<keyword evidence="10" id="KW-1185">Reference proteome</keyword>
<evidence type="ECO:0000256" key="6">
    <source>
        <dbReference type="ARBA" id="ARBA00022989"/>
    </source>
</evidence>
<dbReference type="KEGG" id="cle:Clole_2071"/>
<dbReference type="PROSITE" id="PS51257">
    <property type="entry name" value="PROKAR_LIPOPROTEIN"/>
    <property type="match status" value="1"/>
</dbReference>
<keyword evidence="5 8" id="KW-0812">Transmembrane</keyword>
<dbReference type="HOGENOM" id="CLU_031275_2_0_9"/>
<evidence type="ECO:0000256" key="5">
    <source>
        <dbReference type="ARBA" id="ARBA00022692"/>
    </source>
</evidence>
<comment type="similarity">
    <text evidence="2">Belongs to the autoinducer-2 exporter (AI-2E) (TC 2.A.86) family.</text>
</comment>
<dbReference type="InterPro" id="IPR002549">
    <property type="entry name" value="AI-2E-like"/>
</dbReference>
<evidence type="ECO:0000256" key="2">
    <source>
        <dbReference type="ARBA" id="ARBA00009773"/>
    </source>
</evidence>
<dbReference type="RefSeq" id="WP_013657079.1">
    <property type="nucleotide sequence ID" value="NC_015275.1"/>
</dbReference>
<keyword evidence="3" id="KW-0813">Transport</keyword>
<dbReference type="GO" id="GO:0055085">
    <property type="term" value="P:transmembrane transport"/>
    <property type="evidence" value="ECO:0007669"/>
    <property type="project" value="TreeGrafter"/>
</dbReference>